<organism evidence="1 2">
    <name type="scientific">Aquamicrobium lusatiense</name>
    <dbReference type="NCBI Taxonomy" id="89772"/>
    <lineage>
        <taxon>Bacteria</taxon>
        <taxon>Pseudomonadati</taxon>
        <taxon>Pseudomonadota</taxon>
        <taxon>Alphaproteobacteria</taxon>
        <taxon>Hyphomicrobiales</taxon>
        <taxon>Phyllobacteriaceae</taxon>
        <taxon>Aquamicrobium</taxon>
    </lineage>
</organism>
<keyword evidence="2" id="KW-1185">Reference proteome</keyword>
<reference evidence="1 2" key="1">
    <citation type="submission" date="2020-08" db="EMBL/GenBank/DDBJ databases">
        <title>Genomic Encyclopedia of Type Strains, Phase IV (KMG-IV): sequencing the most valuable type-strain genomes for metagenomic binning, comparative biology and taxonomic classification.</title>
        <authorList>
            <person name="Goeker M."/>
        </authorList>
    </citation>
    <scope>NUCLEOTIDE SEQUENCE [LARGE SCALE GENOMIC DNA]</scope>
    <source>
        <strain evidence="1 2">DSM 11099</strain>
    </source>
</reference>
<evidence type="ECO:0000313" key="1">
    <source>
        <dbReference type="EMBL" id="MBB6013489.1"/>
    </source>
</evidence>
<dbReference type="Pfam" id="PF05521">
    <property type="entry name" value="Phage_HCP"/>
    <property type="match status" value="1"/>
</dbReference>
<comment type="caution">
    <text evidence="1">The sequence shown here is derived from an EMBL/GenBank/DDBJ whole genome shotgun (WGS) entry which is preliminary data.</text>
</comment>
<name>A0A7W9VV58_9HYPH</name>
<evidence type="ECO:0000313" key="2">
    <source>
        <dbReference type="Proteomes" id="UP000533306"/>
    </source>
</evidence>
<protein>
    <submittedName>
        <fullName evidence="1">SPP1 family predicted phage head-tail adaptor</fullName>
    </submittedName>
</protein>
<dbReference type="AlphaFoldDB" id="A0A7W9VV58"/>
<proteinExistence type="predicted"/>
<dbReference type="RefSeq" id="WP_183831694.1">
    <property type="nucleotide sequence ID" value="NZ_JACHEU010000002.1"/>
</dbReference>
<dbReference type="Gene3D" id="2.40.10.270">
    <property type="entry name" value="Bacteriophage SPP1 head-tail adaptor protein"/>
    <property type="match status" value="1"/>
</dbReference>
<sequence>MAKPRRQGAGSLSGKIAFLEPDNIDDGYGGITTGYVERFQDAARLQPRMGSEPVIASRLAGIQPYTMTVRSSTATRSVTPAWRVRNVRTGREYNIKAVVNIDERDAYLEFLIVEGEAG</sequence>
<dbReference type="InterPro" id="IPR008767">
    <property type="entry name" value="Phage_SPP1_head-tail_adaptor"/>
</dbReference>
<dbReference type="InterPro" id="IPR038666">
    <property type="entry name" value="SSP1_head-tail_sf"/>
</dbReference>
<dbReference type="EMBL" id="JACHEU010000002">
    <property type="protein sequence ID" value="MBB6013489.1"/>
    <property type="molecule type" value="Genomic_DNA"/>
</dbReference>
<dbReference type="NCBIfam" id="TIGR01563">
    <property type="entry name" value="gp16_SPP1"/>
    <property type="match status" value="1"/>
</dbReference>
<gene>
    <name evidence="1" type="ORF">HNR59_002878</name>
</gene>
<accession>A0A7W9VV58</accession>
<dbReference type="Proteomes" id="UP000533306">
    <property type="component" value="Unassembled WGS sequence"/>
</dbReference>